<dbReference type="EMBL" id="JWZX01002228">
    <property type="protein sequence ID" value="KOO30431.1"/>
    <property type="molecule type" value="Genomic_DNA"/>
</dbReference>
<sequence>MQATPDSSTFPIFTCDELASARVRPFWTSAEDVRATWIAADRSPETFPAELTVLDISAVIQLAMSNNSFDGRSIMFIASEKATDKAAQLQELEMEREQMLCFSRVANASVRVYERKGDGFEQISAFDVEQQTGSAERLVRVLYSGRSHYDALTVSV</sequence>
<dbReference type="Proteomes" id="UP000037460">
    <property type="component" value="Unassembled WGS sequence"/>
</dbReference>
<evidence type="ECO:0000313" key="2">
    <source>
        <dbReference type="Proteomes" id="UP000037460"/>
    </source>
</evidence>
<gene>
    <name evidence="1" type="ORF">Ctob_006041</name>
</gene>
<dbReference type="AlphaFoldDB" id="A0A0M0JUT0"/>
<accession>A0A0M0JUT0</accession>
<dbReference type="Gene3D" id="3.90.70.80">
    <property type="match status" value="1"/>
</dbReference>
<protein>
    <submittedName>
        <fullName evidence="1">Uncharacterized protein</fullName>
    </submittedName>
</protein>
<dbReference type="OrthoDB" id="409956at2759"/>
<evidence type="ECO:0000313" key="1">
    <source>
        <dbReference type="EMBL" id="KOO30431.1"/>
    </source>
</evidence>
<reference evidence="2" key="1">
    <citation type="journal article" date="2015" name="PLoS Genet.">
        <title>Genome Sequence and Transcriptome Analyses of Chrysochromulina tobin: Metabolic Tools for Enhanced Algal Fitness in the Prominent Order Prymnesiales (Haptophyceae).</title>
        <authorList>
            <person name="Hovde B.T."/>
            <person name="Deodato C.R."/>
            <person name="Hunsperger H.M."/>
            <person name="Ryken S.A."/>
            <person name="Yost W."/>
            <person name="Jha R.K."/>
            <person name="Patterson J."/>
            <person name="Monnat R.J. Jr."/>
            <person name="Barlow S.B."/>
            <person name="Starkenburg S.R."/>
            <person name="Cattolico R.A."/>
        </authorList>
    </citation>
    <scope>NUCLEOTIDE SEQUENCE</scope>
    <source>
        <strain evidence="2">CCMP291</strain>
    </source>
</reference>
<organism evidence="1 2">
    <name type="scientific">Chrysochromulina tobinii</name>
    <dbReference type="NCBI Taxonomy" id="1460289"/>
    <lineage>
        <taxon>Eukaryota</taxon>
        <taxon>Haptista</taxon>
        <taxon>Haptophyta</taxon>
        <taxon>Prymnesiophyceae</taxon>
        <taxon>Prymnesiales</taxon>
        <taxon>Chrysochromulinaceae</taxon>
        <taxon>Chrysochromulina</taxon>
    </lineage>
</organism>
<keyword evidence="2" id="KW-1185">Reference proteome</keyword>
<proteinExistence type="predicted"/>
<name>A0A0M0JUT0_9EUKA</name>
<comment type="caution">
    <text evidence="1">The sequence shown here is derived from an EMBL/GenBank/DDBJ whole genome shotgun (WGS) entry which is preliminary data.</text>
</comment>